<gene>
    <name evidence="2" type="ORF">F2P81_008370</name>
</gene>
<evidence type="ECO:0000313" key="2">
    <source>
        <dbReference type="EMBL" id="KAF0040135.1"/>
    </source>
</evidence>
<accession>A0A6A4T4U5</accession>
<proteinExistence type="predicted"/>
<dbReference type="EMBL" id="VEVO01000007">
    <property type="protein sequence ID" value="KAF0040135.1"/>
    <property type="molecule type" value="Genomic_DNA"/>
</dbReference>
<protein>
    <submittedName>
        <fullName evidence="2">Uncharacterized protein</fullName>
    </submittedName>
</protein>
<feature type="compositionally biased region" description="Polar residues" evidence="1">
    <location>
        <begin position="58"/>
        <end position="72"/>
    </location>
</feature>
<feature type="compositionally biased region" description="Basic and acidic residues" evidence="1">
    <location>
        <begin position="43"/>
        <end position="52"/>
    </location>
</feature>
<dbReference type="Proteomes" id="UP000438429">
    <property type="component" value="Unassembled WGS sequence"/>
</dbReference>
<reference evidence="2 3" key="1">
    <citation type="submission" date="2019-06" db="EMBL/GenBank/DDBJ databases">
        <title>Draft genomes of female and male turbot (Scophthalmus maximus).</title>
        <authorList>
            <person name="Xu H."/>
            <person name="Xu X.-W."/>
            <person name="Shao C."/>
            <person name="Chen S."/>
        </authorList>
    </citation>
    <scope>NUCLEOTIDE SEQUENCE [LARGE SCALE GENOMIC DNA]</scope>
    <source>
        <strain evidence="2">Ysfricsl-2016a</strain>
        <tissue evidence="2">Blood</tissue>
    </source>
</reference>
<feature type="compositionally biased region" description="Polar residues" evidence="1">
    <location>
        <begin position="31"/>
        <end position="42"/>
    </location>
</feature>
<feature type="compositionally biased region" description="Polar residues" evidence="1">
    <location>
        <begin position="1"/>
        <end position="10"/>
    </location>
</feature>
<sequence>MINNHPQKSNDGFGREVTLTDSYDENHEDTTLSCRSVTSESSRLTRSDRERNLLPLNDPSSWTSATSDLWRQ</sequence>
<dbReference type="AlphaFoldDB" id="A0A6A4T4U5"/>
<organism evidence="2 3">
    <name type="scientific">Scophthalmus maximus</name>
    <name type="common">Turbot</name>
    <name type="synonym">Psetta maxima</name>
    <dbReference type="NCBI Taxonomy" id="52904"/>
    <lineage>
        <taxon>Eukaryota</taxon>
        <taxon>Metazoa</taxon>
        <taxon>Chordata</taxon>
        <taxon>Craniata</taxon>
        <taxon>Vertebrata</taxon>
        <taxon>Euteleostomi</taxon>
        <taxon>Actinopterygii</taxon>
        <taxon>Neopterygii</taxon>
        <taxon>Teleostei</taxon>
        <taxon>Neoteleostei</taxon>
        <taxon>Acanthomorphata</taxon>
        <taxon>Carangaria</taxon>
        <taxon>Pleuronectiformes</taxon>
        <taxon>Pleuronectoidei</taxon>
        <taxon>Scophthalmidae</taxon>
        <taxon>Scophthalmus</taxon>
    </lineage>
</organism>
<comment type="caution">
    <text evidence="2">The sequence shown here is derived from an EMBL/GenBank/DDBJ whole genome shotgun (WGS) entry which is preliminary data.</text>
</comment>
<evidence type="ECO:0000256" key="1">
    <source>
        <dbReference type="SAM" id="MobiDB-lite"/>
    </source>
</evidence>
<evidence type="ECO:0000313" key="3">
    <source>
        <dbReference type="Proteomes" id="UP000438429"/>
    </source>
</evidence>
<name>A0A6A4T4U5_SCOMX</name>
<feature type="region of interest" description="Disordered" evidence="1">
    <location>
        <begin position="1"/>
        <end position="72"/>
    </location>
</feature>